<accession>A0A7S1C1V6</accession>
<reference evidence="1" key="1">
    <citation type="submission" date="2021-01" db="EMBL/GenBank/DDBJ databases">
        <authorList>
            <person name="Corre E."/>
            <person name="Pelletier E."/>
            <person name="Niang G."/>
            <person name="Scheremetjew M."/>
            <person name="Finn R."/>
            <person name="Kale V."/>
            <person name="Holt S."/>
            <person name="Cochrane G."/>
            <person name="Meng A."/>
            <person name="Brown T."/>
            <person name="Cohen L."/>
        </authorList>
    </citation>
    <scope>NUCLEOTIDE SEQUENCE</scope>
    <source>
        <strain evidence="1">308</strain>
    </source>
</reference>
<dbReference type="EMBL" id="HBFR01042308">
    <property type="protein sequence ID" value="CAD8903720.1"/>
    <property type="molecule type" value="Transcribed_RNA"/>
</dbReference>
<protein>
    <submittedName>
        <fullName evidence="1">Uncharacterized protein</fullName>
    </submittedName>
</protein>
<name>A0A7S1C1V6_9STRA</name>
<proteinExistence type="predicted"/>
<sequence>MYIYIKVEKIVQVWENSCMHQKYARLYLGSRASYAEIGLQTISTLTGLPLLLETDVMQSESPQKTFGKQLLLGRLDQKGHVDADYVGPGGDAVGDGVGDRRLRHVQADLEIVVLHGAEVGHGEDEAYQTRFGAHEFLDDPRTGRDIRYEFKVLVAVFFIAFQKSPPGTFVGFVCT</sequence>
<evidence type="ECO:0000313" key="1">
    <source>
        <dbReference type="EMBL" id="CAD8903720.1"/>
    </source>
</evidence>
<organism evidence="1">
    <name type="scientific">Corethron hystrix</name>
    <dbReference type="NCBI Taxonomy" id="216773"/>
    <lineage>
        <taxon>Eukaryota</taxon>
        <taxon>Sar</taxon>
        <taxon>Stramenopiles</taxon>
        <taxon>Ochrophyta</taxon>
        <taxon>Bacillariophyta</taxon>
        <taxon>Coscinodiscophyceae</taxon>
        <taxon>Corethrophycidae</taxon>
        <taxon>Corethrales</taxon>
        <taxon>Corethraceae</taxon>
        <taxon>Corethron</taxon>
    </lineage>
</organism>
<dbReference type="AlphaFoldDB" id="A0A7S1C1V6"/>
<gene>
    <name evidence="1" type="ORF">CHYS00102_LOCUS30940</name>
</gene>